<keyword evidence="3 8" id="KW-0812">Transmembrane</keyword>
<reference evidence="10" key="1">
    <citation type="submission" date="2020-01" db="EMBL/GenBank/DDBJ databases">
        <title>Insect and environment-associated Actinomycetes.</title>
        <authorList>
            <person name="Currrie C."/>
            <person name="Chevrette M."/>
            <person name="Carlson C."/>
            <person name="Stubbendieck R."/>
            <person name="Wendt-Pienkowski E."/>
        </authorList>
    </citation>
    <scope>NUCLEOTIDE SEQUENCE</scope>
    <source>
        <strain evidence="10">SID14436</strain>
    </source>
</reference>
<dbReference type="GO" id="GO:0015297">
    <property type="term" value="F:antiporter activity"/>
    <property type="evidence" value="ECO:0007669"/>
    <property type="project" value="InterPro"/>
</dbReference>
<accession>A0A6G3R2J0</accession>
<evidence type="ECO:0000256" key="4">
    <source>
        <dbReference type="ARBA" id="ARBA00022989"/>
    </source>
</evidence>
<keyword evidence="6 8" id="KW-0472">Membrane</keyword>
<gene>
    <name evidence="10" type="ORF">G3I53_28420</name>
</gene>
<feature type="transmembrane region" description="Helical" evidence="8">
    <location>
        <begin position="247"/>
        <end position="280"/>
    </location>
</feature>
<proteinExistence type="predicted"/>
<feature type="transmembrane region" description="Helical" evidence="8">
    <location>
        <begin position="330"/>
        <end position="351"/>
    </location>
</feature>
<keyword evidence="4 8" id="KW-1133">Transmembrane helix</keyword>
<feature type="transmembrane region" description="Helical" evidence="8">
    <location>
        <begin position="72"/>
        <end position="93"/>
    </location>
</feature>
<evidence type="ECO:0000256" key="8">
    <source>
        <dbReference type="SAM" id="Phobius"/>
    </source>
</evidence>
<evidence type="ECO:0000256" key="1">
    <source>
        <dbReference type="ARBA" id="ARBA00004141"/>
    </source>
</evidence>
<feature type="transmembrane region" description="Helical" evidence="8">
    <location>
        <begin position="207"/>
        <end position="227"/>
    </location>
</feature>
<evidence type="ECO:0000313" key="10">
    <source>
        <dbReference type="EMBL" id="NEA89861.1"/>
    </source>
</evidence>
<dbReference type="Pfam" id="PF00999">
    <property type="entry name" value="Na_H_Exchanger"/>
    <property type="match status" value="1"/>
</dbReference>
<organism evidence="10">
    <name type="scientific">Streptomyces sp. SID14436</name>
    <dbReference type="NCBI Taxonomy" id="2706070"/>
    <lineage>
        <taxon>Bacteria</taxon>
        <taxon>Bacillati</taxon>
        <taxon>Actinomycetota</taxon>
        <taxon>Actinomycetes</taxon>
        <taxon>Kitasatosporales</taxon>
        <taxon>Streptomycetaceae</taxon>
        <taxon>Streptomyces</taxon>
    </lineage>
</organism>
<evidence type="ECO:0000256" key="7">
    <source>
        <dbReference type="SAM" id="MobiDB-lite"/>
    </source>
</evidence>
<evidence type="ECO:0000259" key="9">
    <source>
        <dbReference type="Pfam" id="PF00999"/>
    </source>
</evidence>
<feature type="transmembrane region" description="Helical" evidence="8">
    <location>
        <begin position="300"/>
        <end position="318"/>
    </location>
</feature>
<feature type="region of interest" description="Disordered" evidence="7">
    <location>
        <begin position="413"/>
        <end position="436"/>
    </location>
</feature>
<evidence type="ECO:0000256" key="3">
    <source>
        <dbReference type="ARBA" id="ARBA00022692"/>
    </source>
</evidence>
<dbReference type="InterPro" id="IPR038770">
    <property type="entry name" value="Na+/solute_symporter_sf"/>
</dbReference>
<dbReference type="EMBL" id="JAAGMD010000790">
    <property type="protein sequence ID" value="NEA89861.1"/>
    <property type="molecule type" value="Genomic_DNA"/>
</dbReference>
<feature type="compositionally biased region" description="Pro residues" evidence="7">
    <location>
        <begin position="416"/>
        <end position="427"/>
    </location>
</feature>
<dbReference type="GO" id="GO:1902600">
    <property type="term" value="P:proton transmembrane transport"/>
    <property type="evidence" value="ECO:0007669"/>
    <property type="project" value="InterPro"/>
</dbReference>
<feature type="domain" description="Cation/H+ exchanger transmembrane" evidence="9">
    <location>
        <begin position="22"/>
        <end position="409"/>
    </location>
</feature>
<dbReference type="PANTHER" id="PTHR32468">
    <property type="entry name" value="CATION/H + ANTIPORTER"/>
    <property type="match status" value="1"/>
</dbReference>
<feature type="transmembrane region" description="Helical" evidence="8">
    <location>
        <begin position="41"/>
        <end position="60"/>
    </location>
</feature>
<feature type="transmembrane region" description="Helical" evidence="8">
    <location>
        <begin position="389"/>
        <end position="408"/>
    </location>
</feature>
<dbReference type="PANTHER" id="PTHR32468:SF0">
    <property type="entry name" value="K(+)_H(+) ANTIPORTER 1"/>
    <property type="match status" value="1"/>
</dbReference>
<name>A0A6G3R2J0_9ACTN</name>
<comment type="subcellular location">
    <subcellularLocation>
        <location evidence="1">Membrane</location>
        <topology evidence="1">Multi-pass membrane protein</topology>
    </subcellularLocation>
</comment>
<feature type="transmembrane region" description="Helical" evidence="8">
    <location>
        <begin position="146"/>
        <end position="166"/>
    </location>
</feature>
<dbReference type="InterPro" id="IPR006153">
    <property type="entry name" value="Cation/H_exchanger_TM"/>
</dbReference>
<feature type="transmembrane region" description="Helical" evidence="8">
    <location>
        <begin position="12"/>
        <end position="29"/>
    </location>
</feature>
<sequence>MAGPVKDSETVVATVMAGIAVILLSGVVLRRLALRVGQPAVIGELCAGLVLGPSLLGLLPGNPTEVLFPAAARPYLSVLAQVGVVLFVFLIGWEFNGRLLRGKRRVVVGVSLSSMAVPFLLGLPLALLLHRGHGVVDGEPVAKVPFVLYIGVVMSITAFPVLAKFLADRRMQHSPVGVLALASAAFGDALAWCSLAVVVVVVTAGSLLGVAAMAGWLALFLAVMVLAVRPLLARLVERMSMGTGAPYLPAVVGAGVLLSACATAWIGVHAIFGAFVFGLVMPRPVHPQLQKHALEPLEHVSHFLLPLFFIVVGLSIDLRAMSADNALEALLVVGVACAGKLAGAAVPARLFGMSWQESRTLGLLMNMRGLTELIVLNIGVGLGLLDQEVYTLMVVMALFTTCLPGLFLRRAADDSPPGPAPGPPPSTAPASVPQKV</sequence>
<protein>
    <submittedName>
        <fullName evidence="10">Cation/H(+) antiporter</fullName>
    </submittedName>
</protein>
<evidence type="ECO:0000256" key="5">
    <source>
        <dbReference type="ARBA" id="ARBA00023065"/>
    </source>
</evidence>
<keyword evidence="5" id="KW-0406">Ion transport</keyword>
<feature type="transmembrane region" description="Helical" evidence="8">
    <location>
        <begin position="178"/>
        <end position="201"/>
    </location>
</feature>
<dbReference type="AlphaFoldDB" id="A0A6G3R2J0"/>
<evidence type="ECO:0000256" key="6">
    <source>
        <dbReference type="ARBA" id="ARBA00023136"/>
    </source>
</evidence>
<evidence type="ECO:0000256" key="2">
    <source>
        <dbReference type="ARBA" id="ARBA00022448"/>
    </source>
</evidence>
<keyword evidence="2" id="KW-0813">Transport</keyword>
<dbReference type="Gene3D" id="1.20.1530.20">
    <property type="match status" value="1"/>
</dbReference>
<dbReference type="RefSeq" id="WP_164335415.1">
    <property type="nucleotide sequence ID" value="NZ_JAAGMD010000790.1"/>
</dbReference>
<comment type="caution">
    <text evidence="10">The sequence shown here is derived from an EMBL/GenBank/DDBJ whole genome shotgun (WGS) entry which is preliminary data.</text>
</comment>
<dbReference type="GO" id="GO:0016020">
    <property type="term" value="C:membrane"/>
    <property type="evidence" value="ECO:0007669"/>
    <property type="project" value="UniProtKB-SubCell"/>
</dbReference>
<feature type="transmembrane region" description="Helical" evidence="8">
    <location>
        <begin position="105"/>
        <end position="126"/>
    </location>
</feature>
<dbReference type="InterPro" id="IPR050794">
    <property type="entry name" value="CPA2_transporter"/>
</dbReference>